<dbReference type="KEGG" id="srn:A4G23_01558"/>
<dbReference type="PATRIC" id="fig|285473.5.peg.1619"/>
<sequence length="464" mass="49038">MPDTAELDGIRTLDEFVLHLRALKTRTGNPSITEITRRVHRDWRREGRPRSELPARSTVGNCFQTGRRRPNPDLLLAVVRALTGDDRAVVAAWSRALHHALGEAAAGPGVRVTDRLAPPPDGPLVHTAVVAEALRLADLPGSGRTVVLEGPAGTGKTTLAHALARRLAAARRADGPVLVVDLHGTHPQAPPASPFTVLGHLLGALGVPPARVPSSTDGRSVLLRRLLAGSGTVLLLDDAYDAAQVRPLLPGPRAGHTLVTTRRLPAAWPELGGRVRVPPCDPADSLRVLRGVAGAARIDTDPRAARLIAEAVGHLPQALALVAHHVAAHPDWPLADYHEHVVASLVLRGGMGRSFAASERSVSPEARRLLRLLTLQPAAHAAHADVTAAARLAGTGPARARALLAELVAAALVEEVGPGLYALGRMVHAYARARLRLDEPVSRVQEALARLHRPPARSAQTVGN</sequence>
<evidence type="ECO:0000313" key="4">
    <source>
        <dbReference type="Proteomes" id="UP000095349"/>
    </source>
</evidence>
<dbReference type="PANTHER" id="PTHR47691:SF3">
    <property type="entry name" value="HTH-TYPE TRANSCRIPTIONAL REGULATOR RV0890C-RELATED"/>
    <property type="match status" value="1"/>
</dbReference>
<dbReference type="Proteomes" id="UP000095349">
    <property type="component" value="Chromosome"/>
</dbReference>
<dbReference type="InterPro" id="IPR007111">
    <property type="entry name" value="NACHT_NTPase"/>
</dbReference>
<dbReference type="AlphaFoldDB" id="A0A1D8FZW2"/>
<feature type="domain" description="AAA+ ATPase" evidence="2">
    <location>
        <begin position="142"/>
        <end position="281"/>
    </location>
</feature>
<dbReference type="PANTHER" id="PTHR47691">
    <property type="entry name" value="REGULATOR-RELATED"/>
    <property type="match status" value="1"/>
</dbReference>
<dbReference type="STRING" id="285473.A4G23_01558"/>
<dbReference type="RefSeq" id="WP_107460588.1">
    <property type="nucleotide sequence ID" value="NZ_CP017316.1"/>
</dbReference>
<dbReference type="SUPFAM" id="SSF52540">
    <property type="entry name" value="P-loop containing nucleoside triphosphate hydrolases"/>
    <property type="match status" value="1"/>
</dbReference>
<dbReference type="Gene3D" id="3.40.50.300">
    <property type="entry name" value="P-loop containing nucleotide triphosphate hydrolases"/>
    <property type="match status" value="1"/>
</dbReference>
<evidence type="ECO:0000256" key="1">
    <source>
        <dbReference type="SAM" id="MobiDB-lite"/>
    </source>
</evidence>
<keyword evidence="4" id="KW-1185">Reference proteome</keyword>
<organism evidence="3 4">
    <name type="scientific">Streptomyces rubrolavendulae</name>
    <dbReference type="NCBI Taxonomy" id="285473"/>
    <lineage>
        <taxon>Bacteria</taxon>
        <taxon>Bacillati</taxon>
        <taxon>Actinomycetota</taxon>
        <taxon>Actinomycetes</taxon>
        <taxon>Kitasatosporales</taxon>
        <taxon>Streptomycetaceae</taxon>
        <taxon>Streptomyces</taxon>
    </lineage>
</organism>
<gene>
    <name evidence="3" type="primary">afsR_2</name>
    <name evidence="3" type="ORF">A4G23_01558</name>
</gene>
<proteinExistence type="predicted"/>
<dbReference type="InterPro" id="IPR027417">
    <property type="entry name" value="P-loop_NTPase"/>
</dbReference>
<dbReference type="OrthoDB" id="581105at2"/>
<dbReference type="EMBL" id="CP017316">
    <property type="protein sequence ID" value="AOT58742.1"/>
    <property type="molecule type" value="Genomic_DNA"/>
</dbReference>
<evidence type="ECO:0000313" key="3">
    <source>
        <dbReference type="EMBL" id="AOT58742.1"/>
    </source>
</evidence>
<evidence type="ECO:0000259" key="2">
    <source>
        <dbReference type="SMART" id="SM00382"/>
    </source>
</evidence>
<reference evidence="3 4" key="1">
    <citation type="submission" date="2016-09" db="EMBL/GenBank/DDBJ databases">
        <title>Streptomyces rubrolavendulae MJM4426 Genome sequencing and assembly.</title>
        <authorList>
            <person name="Kim J.-G."/>
        </authorList>
    </citation>
    <scope>NUCLEOTIDE SEQUENCE [LARGE SCALE GENOMIC DNA]</scope>
    <source>
        <strain evidence="3 4">MJM4426</strain>
    </source>
</reference>
<dbReference type="PRINTS" id="PR00364">
    <property type="entry name" value="DISEASERSIST"/>
</dbReference>
<protein>
    <submittedName>
        <fullName evidence="3">Regulatory protein AfsR</fullName>
    </submittedName>
</protein>
<dbReference type="SMART" id="SM00382">
    <property type="entry name" value="AAA"/>
    <property type="match status" value="1"/>
</dbReference>
<dbReference type="Pfam" id="PF05729">
    <property type="entry name" value="NACHT"/>
    <property type="match status" value="1"/>
</dbReference>
<accession>A0A1D8FZW2</accession>
<dbReference type="InterPro" id="IPR003593">
    <property type="entry name" value="AAA+_ATPase"/>
</dbReference>
<name>A0A1D8FZW2_9ACTN</name>
<feature type="region of interest" description="Disordered" evidence="1">
    <location>
        <begin position="45"/>
        <end position="65"/>
    </location>
</feature>